<evidence type="ECO:0000313" key="1">
    <source>
        <dbReference type="EMBL" id="KAK9118737.1"/>
    </source>
</evidence>
<dbReference type="EMBL" id="JBBNAG010000007">
    <property type="protein sequence ID" value="KAK9118737.1"/>
    <property type="molecule type" value="Genomic_DNA"/>
</dbReference>
<protein>
    <submittedName>
        <fullName evidence="1">Uncharacterized protein</fullName>
    </submittedName>
</protein>
<name>A0AAP0INK5_9MAGN</name>
<comment type="caution">
    <text evidence="1">The sequence shown here is derived from an EMBL/GenBank/DDBJ whole genome shotgun (WGS) entry which is preliminary data.</text>
</comment>
<organism evidence="1 2">
    <name type="scientific">Stephania cephalantha</name>
    <dbReference type="NCBI Taxonomy" id="152367"/>
    <lineage>
        <taxon>Eukaryota</taxon>
        <taxon>Viridiplantae</taxon>
        <taxon>Streptophyta</taxon>
        <taxon>Embryophyta</taxon>
        <taxon>Tracheophyta</taxon>
        <taxon>Spermatophyta</taxon>
        <taxon>Magnoliopsida</taxon>
        <taxon>Ranunculales</taxon>
        <taxon>Menispermaceae</taxon>
        <taxon>Menispermoideae</taxon>
        <taxon>Cissampelideae</taxon>
        <taxon>Stephania</taxon>
    </lineage>
</organism>
<proteinExistence type="predicted"/>
<evidence type="ECO:0000313" key="2">
    <source>
        <dbReference type="Proteomes" id="UP001419268"/>
    </source>
</evidence>
<accession>A0AAP0INK5</accession>
<keyword evidence="2" id="KW-1185">Reference proteome</keyword>
<dbReference type="Proteomes" id="UP001419268">
    <property type="component" value="Unassembled WGS sequence"/>
</dbReference>
<gene>
    <name evidence="1" type="ORF">Scep_016830</name>
</gene>
<dbReference type="AlphaFoldDB" id="A0AAP0INK5"/>
<sequence length="50" mass="5657">MYSLGSRVRANRVYYLTLELRPLILEINANPSSINLGRYSEDVGPNFNGL</sequence>
<reference evidence="1 2" key="1">
    <citation type="submission" date="2024-01" db="EMBL/GenBank/DDBJ databases">
        <title>Genome assemblies of Stephania.</title>
        <authorList>
            <person name="Yang L."/>
        </authorList>
    </citation>
    <scope>NUCLEOTIDE SEQUENCE [LARGE SCALE GENOMIC DNA]</scope>
    <source>
        <strain evidence="1">JXDWG</strain>
        <tissue evidence="1">Leaf</tissue>
    </source>
</reference>